<keyword evidence="8" id="KW-0407">Ion channel</keyword>
<evidence type="ECO:0000256" key="5">
    <source>
        <dbReference type="SAM" id="MobiDB-lite"/>
    </source>
</evidence>
<sequence length="290" mass="32080">MAARERVRGLVDSRRFQYAITTLIIVNAITLGCETSPSLVRGYGGLFHVVDRVVLSVFALELALRLYAHRLRFFKDSWSCFDAVTIVIALIPHAGGFSVLRALRILRTLRLISLVPSLRRVGTALAGALPAMASVTGLLALIHYVAAVMGTKLFGATAPQHFGTLGDSAFTLFQIMTADGWSEIARDVMTRQPFAWIFFVVYILVSAFVVLNLFIAITVNAMEPHVLGEIHDDLERLEEREQRTDALILEELRALSVEVASLRARVDEEPPARTGRRPGRASLRSRPWAG</sequence>
<protein>
    <submittedName>
        <fullName evidence="8">Voltage-gated sodium channel</fullName>
    </submittedName>
</protein>
<keyword evidence="8" id="KW-0813">Transport</keyword>
<dbReference type="AlphaFoldDB" id="A0A3D9SVV2"/>
<evidence type="ECO:0000256" key="1">
    <source>
        <dbReference type="ARBA" id="ARBA00004141"/>
    </source>
</evidence>
<dbReference type="GO" id="GO:0001518">
    <property type="term" value="C:voltage-gated sodium channel complex"/>
    <property type="evidence" value="ECO:0007669"/>
    <property type="project" value="TreeGrafter"/>
</dbReference>
<evidence type="ECO:0000256" key="6">
    <source>
        <dbReference type="SAM" id="Phobius"/>
    </source>
</evidence>
<accession>A0A3D9SVV2</accession>
<dbReference type="SUPFAM" id="SSF81324">
    <property type="entry name" value="Voltage-gated potassium channels"/>
    <property type="match status" value="1"/>
</dbReference>
<keyword evidence="8" id="KW-0406">Ion transport</keyword>
<dbReference type="PANTHER" id="PTHR10037">
    <property type="entry name" value="VOLTAGE-GATED CATION CHANNEL CALCIUM AND SODIUM"/>
    <property type="match status" value="1"/>
</dbReference>
<comment type="caution">
    <text evidence="8">The sequence shown here is derived from an EMBL/GenBank/DDBJ whole genome shotgun (WGS) entry which is preliminary data.</text>
</comment>
<evidence type="ECO:0000313" key="9">
    <source>
        <dbReference type="Proteomes" id="UP000256661"/>
    </source>
</evidence>
<evidence type="ECO:0000259" key="7">
    <source>
        <dbReference type="Pfam" id="PF00520"/>
    </source>
</evidence>
<feature type="transmembrane region" description="Helical" evidence="6">
    <location>
        <begin position="194"/>
        <end position="215"/>
    </location>
</feature>
<comment type="subcellular location">
    <subcellularLocation>
        <location evidence="1">Membrane</location>
        <topology evidence="1">Multi-pass membrane protein</topology>
    </subcellularLocation>
</comment>
<keyword evidence="3 6" id="KW-1133">Transmembrane helix</keyword>
<dbReference type="Gene3D" id="1.10.287.70">
    <property type="match status" value="1"/>
</dbReference>
<evidence type="ECO:0000256" key="2">
    <source>
        <dbReference type="ARBA" id="ARBA00022692"/>
    </source>
</evidence>
<feature type="region of interest" description="Disordered" evidence="5">
    <location>
        <begin position="268"/>
        <end position="290"/>
    </location>
</feature>
<dbReference type="Proteomes" id="UP000256661">
    <property type="component" value="Unassembled WGS sequence"/>
</dbReference>
<dbReference type="OrthoDB" id="5297065at2"/>
<reference evidence="8 9" key="1">
    <citation type="submission" date="2018-08" db="EMBL/GenBank/DDBJ databases">
        <title>Sequencing the genomes of 1000 actinobacteria strains.</title>
        <authorList>
            <person name="Klenk H.-P."/>
        </authorList>
    </citation>
    <scope>NUCLEOTIDE SEQUENCE [LARGE SCALE GENOMIC DNA]</scope>
    <source>
        <strain evidence="8 9">DSM 43927</strain>
    </source>
</reference>
<dbReference type="InterPro" id="IPR027359">
    <property type="entry name" value="Volt_channel_dom_sf"/>
</dbReference>
<dbReference type="InterPro" id="IPR043203">
    <property type="entry name" value="VGCC_Ca_Na"/>
</dbReference>
<evidence type="ECO:0000313" key="8">
    <source>
        <dbReference type="EMBL" id="REE96704.1"/>
    </source>
</evidence>
<evidence type="ECO:0000256" key="3">
    <source>
        <dbReference type="ARBA" id="ARBA00022989"/>
    </source>
</evidence>
<feature type="transmembrane region" description="Helical" evidence="6">
    <location>
        <begin position="124"/>
        <end position="146"/>
    </location>
</feature>
<feature type="transmembrane region" description="Helical" evidence="6">
    <location>
        <begin position="84"/>
        <end position="103"/>
    </location>
</feature>
<evidence type="ECO:0000256" key="4">
    <source>
        <dbReference type="ARBA" id="ARBA00023136"/>
    </source>
</evidence>
<dbReference type="InterPro" id="IPR005821">
    <property type="entry name" value="Ion_trans_dom"/>
</dbReference>
<feature type="domain" description="Ion transport" evidence="7">
    <location>
        <begin position="14"/>
        <end position="221"/>
    </location>
</feature>
<dbReference type="RefSeq" id="WP_116022309.1">
    <property type="nucleotide sequence ID" value="NZ_QTTT01000001.1"/>
</dbReference>
<organism evidence="8 9">
    <name type="scientific">Thermomonospora umbrina</name>
    <dbReference type="NCBI Taxonomy" id="111806"/>
    <lineage>
        <taxon>Bacteria</taxon>
        <taxon>Bacillati</taxon>
        <taxon>Actinomycetota</taxon>
        <taxon>Actinomycetes</taxon>
        <taxon>Streptosporangiales</taxon>
        <taxon>Thermomonosporaceae</taxon>
        <taxon>Thermomonospora</taxon>
    </lineage>
</organism>
<dbReference type="GO" id="GO:0005248">
    <property type="term" value="F:voltage-gated sodium channel activity"/>
    <property type="evidence" value="ECO:0007669"/>
    <property type="project" value="TreeGrafter"/>
</dbReference>
<gene>
    <name evidence="8" type="ORF">DFJ69_2151</name>
</gene>
<dbReference type="PANTHER" id="PTHR10037:SF62">
    <property type="entry name" value="SODIUM CHANNEL PROTEIN 60E"/>
    <property type="match status" value="1"/>
</dbReference>
<proteinExistence type="predicted"/>
<name>A0A3D9SVV2_9ACTN</name>
<keyword evidence="9" id="KW-1185">Reference proteome</keyword>
<dbReference type="PROSITE" id="PS51257">
    <property type="entry name" value="PROKAR_LIPOPROTEIN"/>
    <property type="match status" value="1"/>
</dbReference>
<dbReference type="EMBL" id="QTTT01000001">
    <property type="protein sequence ID" value="REE96704.1"/>
    <property type="molecule type" value="Genomic_DNA"/>
</dbReference>
<keyword evidence="2 6" id="KW-0812">Transmembrane</keyword>
<dbReference type="Pfam" id="PF00520">
    <property type="entry name" value="Ion_trans"/>
    <property type="match status" value="1"/>
</dbReference>
<keyword evidence="4 6" id="KW-0472">Membrane</keyword>
<dbReference type="Gene3D" id="1.20.120.350">
    <property type="entry name" value="Voltage-gated potassium channels. Chain C"/>
    <property type="match status" value="1"/>
</dbReference>